<organism evidence="2 3">
    <name type="scientific">Fusobacterium periodonticum</name>
    <dbReference type="NCBI Taxonomy" id="860"/>
    <lineage>
        <taxon>Bacteria</taxon>
        <taxon>Fusobacteriati</taxon>
        <taxon>Fusobacteriota</taxon>
        <taxon>Fusobacteriia</taxon>
        <taxon>Fusobacteriales</taxon>
        <taxon>Fusobacteriaceae</taxon>
        <taxon>Fusobacterium</taxon>
    </lineage>
</organism>
<sequence length="307" mass="35763">MDKIHKATHRGYLNLGDKQIPCAVLENGMRIVSQTGLFLSFDRPRKGEKRLEDLPSVVGAKNLLPYVSNELYEKSKPIEYYHTNGKIATGYNAEIVPLICELYISAFEENILKPSQYKLYARSMILIRALAKVGITALIDEATGFQNDRQAQALQELLKSYISEDLLKWQKRFPNKFYKEIFRLYGWKYDENSSKRPGWVGTFTRKYVYDLFPEAVIKEIETINPVVTKNNKSYRKNRHHQFLTTDIGLPQLDHYISKLLGVMALSKNNEDFDKNFNIAFSEEINLKSKEKELYNLQLELYPKKDKI</sequence>
<dbReference type="AlphaFoldDB" id="A0AAD0HYL5"/>
<dbReference type="InterPro" id="IPR018874">
    <property type="entry name" value="Phage_Mx8_p63_C"/>
</dbReference>
<reference evidence="2 3" key="1">
    <citation type="submission" date="2018-03" db="EMBL/GenBank/DDBJ databases">
        <title>Complete Fusobacterium genomes using hybrid Minion sequencing.</title>
        <authorList>
            <person name="Slade D.J."/>
            <person name="Lahmers K."/>
        </authorList>
    </citation>
    <scope>NUCLEOTIDE SEQUENCE [LARGE SCALE GENOMIC DNA]</scope>
    <source>
        <strain evidence="2 3">2_1_31</strain>
    </source>
</reference>
<dbReference type="EMBL" id="CP028108">
    <property type="protein sequence ID" value="AVQ26303.1"/>
    <property type="molecule type" value="Genomic_DNA"/>
</dbReference>
<dbReference type="Pfam" id="PF10546">
    <property type="entry name" value="P63C"/>
    <property type="match status" value="1"/>
</dbReference>
<proteinExistence type="predicted"/>
<gene>
    <name evidence="2" type="ORF">C4N17_12130</name>
</gene>
<accession>A0AAD0HYL5</accession>
<protein>
    <recommendedName>
        <fullName evidence="1">Bacteriophage Mx8 p63 C-terminal domain-containing protein</fullName>
    </recommendedName>
</protein>
<dbReference type="Proteomes" id="UP000241472">
    <property type="component" value="Chromosome"/>
</dbReference>
<evidence type="ECO:0000313" key="2">
    <source>
        <dbReference type="EMBL" id="AVQ26303.1"/>
    </source>
</evidence>
<dbReference type="KEGG" id="fpei:C4N17_12130"/>
<evidence type="ECO:0000259" key="1">
    <source>
        <dbReference type="Pfam" id="PF10546"/>
    </source>
</evidence>
<name>A0AAD0HYL5_9FUSO</name>
<feature type="domain" description="Bacteriophage Mx8 p63 C-terminal" evidence="1">
    <location>
        <begin position="157"/>
        <end position="252"/>
    </location>
</feature>
<dbReference type="RefSeq" id="WP_008794043.1">
    <property type="nucleotide sequence ID" value="NZ_CP028108.1"/>
</dbReference>
<evidence type="ECO:0000313" key="3">
    <source>
        <dbReference type="Proteomes" id="UP000241472"/>
    </source>
</evidence>